<keyword evidence="3" id="KW-1185">Reference proteome</keyword>
<evidence type="ECO:0000259" key="1">
    <source>
        <dbReference type="Pfam" id="PF08775"/>
    </source>
</evidence>
<comment type="caution">
    <text evidence="2">The sequence shown here is derived from an EMBL/GenBank/DDBJ whole genome shotgun (WGS) entry which is preliminary data.</text>
</comment>
<name>A0ABT1N8M2_9GAMM</name>
<dbReference type="RefSeq" id="WP_255043681.1">
    <property type="nucleotide sequence ID" value="NZ_JANEYT010000041.1"/>
</dbReference>
<sequence>MALRDDRDDLITGVEKGDVDVVMVSLRESVKQPKTKAPRTEVIQLVKFDDKIKHARKRIKGRDVSYEFSRLTADQQKHLDSVIEQAMSELFS</sequence>
<accession>A0ABT1N8M2</accession>
<gene>
    <name evidence="2" type="ORF">NHN17_16265</name>
</gene>
<evidence type="ECO:0000313" key="3">
    <source>
        <dbReference type="Proteomes" id="UP001524460"/>
    </source>
</evidence>
<protein>
    <recommendedName>
        <fullName evidence="1">ParB protein family C-terminal domain-containing protein</fullName>
    </recommendedName>
</protein>
<dbReference type="InterPro" id="IPR014884">
    <property type="entry name" value="ParB_fam_C"/>
</dbReference>
<reference evidence="2 3" key="1">
    <citation type="submission" date="2022-07" db="EMBL/GenBank/DDBJ databases">
        <title>Photobacterium pectinilyticum sp. nov., a marine bacterium isolated from surface seawater of Qingdao offshore.</title>
        <authorList>
            <person name="Wang X."/>
        </authorList>
    </citation>
    <scope>NUCLEOTIDE SEQUENCE [LARGE SCALE GENOMIC DNA]</scope>
    <source>
        <strain evidence="2 3">ZSDE20</strain>
    </source>
</reference>
<dbReference type="EMBL" id="JANEYT010000041">
    <property type="protein sequence ID" value="MCQ1059604.1"/>
    <property type="molecule type" value="Genomic_DNA"/>
</dbReference>
<feature type="domain" description="ParB protein family C-terminal" evidence="1">
    <location>
        <begin position="22"/>
        <end position="86"/>
    </location>
</feature>
<proteinExistence type="predicted"/>
<organism evidence="2 3">
    <name type="scientific">Photobacterium pectinilyticum</name>
    <dbReference type="NCBI Taxonomy" id="2906793"/>
    <lineage>
        <taxon>Bacteria</taxon>
        <taxon>Pseudomonadati</taxon>
        <taxon>Pseudomonadota</taxon>
        <taxon>Gammaproteobacteria</taxon>
        <taxon>Vibrionales</taxon>
        <taxon>Vibrionaceae</taxon>
        <taxon>Photobacterium</taxon>
    </lineage>
</organism>
<dbReference type="Proteomes" id="UP001524460">
    <property type="component" value="Unassembled WGS sequence"/>
</dbReference>
<dbReference type="Pfam" id="PF08775">
    <property type="entry name" value="ParB"/>
    <property type="match status" value="1"/>
</dbReference>
<evidence type="ECO:0000313" key="2">
    <source>
        <dbReference type="EMBL" id="MCQ1059604.1"/>
    </source>
</evidence>